<keyword evidence="3" id="KW-1185">Reference proteome</keyword>
<evidence type="ECO:0000256" key="1">
    <source>
        <dbReference type="ARBA" id="ARBA00006171"/>
    </source>
</evidence>
<comment type="caution">
    <text evidence="2">The sequence shown here is derived from an EMBL/GenBank/DDBJ whole genome shotgun (WGS) entry which is preliminary data.</text>
</comment>
<dbReference type="EMBL" id="JABGBW010000016">
    <property type="protein sequence ID" value="MBC2576862.1"/>
    <property type="molecule type" value="Genomic_DNA"/>
</dbReference>
<accession>A0ABR6TN64</accession>
<dbReference type="Gene3D" id="1.10.150.240">
    <property type="entry name" value="Putative phosphatase, domain 2"/>
    <property type="match status" value="1"/>
</dbReference>
<dbReference type="InterPro" id="IPR041492">
    <property type="entry name" value="HAD_2"/>
</dbReference>
<dbReference type="Proteomes" id="UP000713904">
    <property type="component" value="Unassembled WGS sequence"/>
</dbReference>
<dbReference type="InterPro" id="IPR036412">
    <property type="entry name" value="HAD-like_sf"/>
</dbReference>
<comment type="similarity">
    <text evidence="1">Belongs to the HAD-like hydrolase superfamily. CbbY/CbbZ/Gph/YieH family.</text>
</comment>
<dbReference type="GO" id="GO:0008801">
    <property type="term" value="F:beta-phosphoglucomutase activity"/>
    <property type="evidence" value="ECO:0007669"/>
    <property type="project" value="UniProtKB-EC"/>
</dbReference>
<dbReference type="SUPFAM" id="SSF56784">
    <property type="entry name" value="HAD-like"/>
    <property type="match status" value="1"/>
</dbReference>
<reference evidence="2 3" key="1">
    <citation type="submission" date="2020-05" db="EMBL/GenBank/DDBJ databases">
        <title>Draft genome of xy-202 and genomic insight in genome of the genus Peptostreptococcus.</title>
        <authorList>
            <person name="Zhang Z."/>
        </authorList>
    </citation>
    <scope>NUCLEOTIDE SEQUENCE [LARGE SCALE GENOMIC DNA]</scope>
    <source>
        <strain evidence="2 3">DSM 27025</strain>
    </source>
</reference>
<evidence type="ECO:0000313" key="3">
    <source>
        <dbReference type="Proteomes" id="UP000713904"/>
    </source>
</evidence>
<dbReference type="InterPro" id="IPR010972">
    <property type="entry name" value="Beta-PGM"/>
</dbReference>
<dbReference type="NCBIfam" id="TIGR01509">
    <property type="entry name" value="HAD-SF-IA-v3"/>
    <property type="match status" value="1"/>
</dbReference>
<dbReference type="CDD" id="cd02598">
    <property type="entry name" value="HAD_BPGM"/>
    <property type="match status" value="1"/>
</dbReference>
<evidence type="ECO:0000313" key="2">
    <source>
        <dbReference type="EMBL" id="MBC2576862.1"/>
    </source>
</evidence>
<name>A0ABR6TN64_9FIRM</name>
<dbReference type="NCBIfam" id="TIGR02009">
    <property type="entry name" value="PGMB-YQAB-SF"/>
    <property type="match status" value="1"/>
</dbReference>
<dbReference type="InterPro" id="IPR023214">
    <property type="entry name" value="HAD_sf"/>
</dbReference>
<dbReference type="SFLD" id="SFLDF00046">
    <property type="entry name" value="beta-phosphoglucomutase"/>
    <property type="match status" value="1"/>
</dbReference>
<dbReference type="SFLD" id="SFLDG01129">
    <property type="entry name" value="C1.5:_HAD__Beta-PGM__Phosphata"/>
    <property type="match status" value="1"/>
</dbReference>
<protein>
    <submittedName>
        <fullName evidence="2">Beta-phosphoglucomutase</fullName>
        <ecNumber evidence="2">5.4.2.6</ecNumber>
    </submittedName>
</protein>
<dbReference type="SFLD" id="SFLDG01135">
    <property type="entry name" value="C1.5.6:_HAD__Beta-PGM__Phospha"/>
    <property type="match status" value="1"/>
</dbReference>
<dbReference type="RefSeq" id="WP_185624880.1">
    <property type="nucleotide sequence ID" value="NZ_JABGBW010000016.1"/>
</dbReference>
<sequence>MIRGIIFDLDGVITDTAKFHYAAWKSLASELGIEIDEKFNEKLKGISRIESLEKILDYGGIREKYSDDEINSLAQKKNEEYKKLLKSLDRKDILPGISEFIDELRENNIKIGLASVSKNAPIILEKLGLMEKIDFIADPSKVEKGKPAPDIFIEAARGIGIEIEEVIGIEDSDAGVKAMKNCKMKSIGIGVEADISLSCTSELSLDLIKKFNK</sequence>
<dbReference type="Gene3D" id="3.40.50.1000">
    <property type="entry name" value="HAD superfamily/HAD-like"/>
    <property type="match status" value="1"/>
</dbReference>
<dbReference type="NCBIfam" id="TIGR01990">
    <property type="entry name" value="bPGM"/>
    <property type="match status" value="1"/>
</dbReference>
<dbReference type="EC" id="5.4.2.6" evidence="2"/>
<keyword evidence="2" id="KW-0413">Isomerase</keyword>
<gene>
    <name evidence="2" type="primary">pgmB</name>
    <name evidence="2" type="ORF">HLB29_09330</name>
</gene>
<dbReference type="InterPro" id="IPR006439">
    <property type="entry name" value="HAD-SF_hydro_IA"/>
</dbReference>
<proteinExistence type="inferred from homology"/>
<organism evidence="2 3">
    <name type="scientific">Peptostreptococcus canis</name>
    <dbReference type="NCBI Taxonomy" id="1159213"/>
    <lineage>
        <taxon>Bacteria</taxon>
        <taxon>Bacillati</taxon>
        <taxon>Bacillota</taxon>
        <taxon>Clostridia</taxon>
        <taxon>Peptostreptococcales</taxon>
        <taxon>Peptostreptococcaceae</taxon>
        <taxon>Peptostreptococcus</taxon>
    </lineage>
</organism>
<dbReference type="PANTHER" id="PTHR18901">
    <property type="entry name" value="2-DEOXYGLUCOSE-6-PHOSPHATE PHOSPHATASE 2"/>
    <property type="match status" value="1"/>
</dbReference>
<dbReference type="SFLD" id="SFLDS00003">
    <property type="entry name" value="Haloacid_Dehalogenase"/>
    <property type="match status" value="1"/>
</dbReference>
<dbReference type="InterPro" id="IPR023198">
    <property type="entry name" value="PGP-like_dom2"/>
</dbReference>
<dbReference type="PANTHER" id="PTHR18901:SF38">
    <property type="entry name" value="PSEUDOURIDINE-5'-PHOSPHATASE"/>
    <property type="match status" value="1"/>
</dbReference>
<dbReference type="Pfam" id="PF13419">
    <property type="entry name" value="HAD_2"/>
    <property type="match status" value="1"/>
</dbReference>
<dbReference type="InterPro" id="IPR010976">
    <property type="entry name" value="B-phosphoglucomutase_hydrolase"/>
</dbReference>